<dbReference type="InParanoid" id="A2FAR8"/>
<keyword evidence="3" id="KW-1185">Reference proteome</keyword>
<feature type="compositionally biased region" description="Low complexity" evidence="1">
    <location>
        <begin position="180"/>
        <end position="189"/>
    </location>
</feature>
<reference evidence="2" key="1">
    <citation type="submission" date="2006-10" db="EMBL/GenBank/DDBJ databases">
        <authorList>
            <person name="Amadeo P."/>
            <person name="Zhao Q."/>
            <person name="Wortman J."/>
            <person name="Fraser-Liggett C."/>
            <person name="Carlton J."/>
        </authorList>
    </citation>
    <scope>NUCLEOTIDE SEQUENCE</scope>
    <source>
        <strain evidence="2">G3</strain>
    </source>
</reference>
<dbReference type="RefSeq" id="XP_001310927.1">
    <property type="nucleotide sequence ID" value="XM_001310926.1"/>
</dbReference>
<feature type="compositionally biased region" description="Low complexity" evidence="1">
    <location>
        <begin position="275"/>
        <end position="286"/>
    </location>
</feature>
<organism evidence="2 3">
    <name type="scientific">Trichomonas vaginalis (strain ATCC PRA-98 / G3)</name>
    <dbReference type="NCBI Taxonomy" id="412133"/>
    <lineage>
        <taxon>Eukaryota</taxon>
        <taxon>Metamonada</taxon>
        <taxon>Parabasalia</taxon>
        <taxon>Trichomonadida</taxon>
        <taxon>Trichomonadidae</taxon>
        <taxon>Trichomonas</taxon>
    </lineage>
</organism>
<proteinExistence type="predicted"/>
<accession>A2FAR8</accession>
<sequence length="485" mass="55202">MSTYHIPRGKRIRPRIPREDLLEMTANELKQKGAEQHSQANLLMEIADELYSNDDPHFAQIKGKPSIRQNEAWSRAYSLVTNFLHEFEMKFTIETLDIELEKSVNYKHNNAVDHDSAFDEIIEIAHAKRPSFKDRVKKWKGEDEKEVSKTKFIRPTMKDLKSNQTPHVTMQKQPQPEPKPVASQPAKQQAPPPKKEENLSLFAAAKKIPEKIEKKVKEESSEDWDDDIEIEEEIPKAVVTKPESPKPQPVKKEEPKQQPITKPEPVKQEPPKPQPVKQEPPKQIQQSPVRQAPPKPQPSKSDDSDTNPSMLVPIQEEPDEESVNWDDSFEKSEPEQNIPLTKQSGNSINRNTIIAAKNKELETIQESSSEKPEEHIEEPSNDFVVEDDDDSVEFHSSDDDVFTDTSKSNITSTIQSSFIDESSKIEVQQKSNITNKDSFIDESSKVDVVQKSVSDEIIDIEDSSKAEVIQDSGSDFLTIEDDSDN</sequence>
<feature type="compositionally biased region" description="Basic and acidic residues" evidence="1">
    <location>
        <begin position="207"/>
        <end position="219"/>
    </location>
</feature>
<name>A2FAR8_TRIV3</name>
<protein>
    <submittedName>
        <fullName evidence="2">Uncharacterized protein</fullName>
    </submittedName>
</protein>
<dbReference type="EMBL" id="DS113692">
    <property type="protein sequence ID" value="EAX97997.1"/>
    <property type="molecule type" value="Genomic_DNA"/>
</dbReference>
<dbReference type="SMR" id="A2FAR8"/>
<feature type="region of interest" description="Disordered" evidence="1">
    <location>
        <begin position="133"/>
        <end position="384"/>
    </location>
</feature>
<feature type="compositionally biased region" description="Acidic residues" evidence="1">
    <location>
        <begin position="220"/>
        <end position="232"/>
    </location>
</feature>
<evidence type="ECO:0000256" key="1">
    <source>
        <dbReference type="SAM" id="MobiDB-lite"/>
    </source>
</evidence>
<evidence type="ECO:0000313" key="3">
    <source>
        <dbReference type="Proteomes" id="UP000001542"/>
    </source>
</evidence>
<dbReference type="VEuPathDB" id="TrichDB:TVAGG3_0570880"/>
<reference evidence="2" key="2">
    <citation type="journal article" date="2007" name="Science">
        <title>Draft genome sequence of the sexually transmitted pathogen Trichomonas vaginalis.</title>
        <authorList>
            <person name="Carlton J.M."/>
            <person name="Hirt R.P."/>
            <person name="Silva J.C."/>
            <person name="Delcher A.L."/>
            <person name="Schatz M."/>
            <person name="Zhao Q."/>
            <person name="Wortman J.R."/>
            <person name="Bidwell S.L."/>
            <person name="Alsmark U.C.M."/>
            <person name="Besteiro S."/>
            <person name="Sicheritz-Ponten T."/>
            <person name="Noel C.J."/>
            <person name="Dacks J.B."/>
            <person name="Foster P.G."/>
            <person name="Simillion C."/>
            <person name="Van de Peer Y."/>
            <person name="Miranda-Saavedra D."/>
            <person name="Barton G.J."/>
            <person name="Westrop G.D."/>
            <person name="Mueller S."/>
            <person name="Dessi D."/>
            <person name="Fiori P.L."/>
            <person name="Ren Q."/>
            <person name="Paulsen I."/>
            <person name="Zhang H."/>
            <person name="Bastida-Corcuera F.D."/>
            <person name="Simoes-Barbosa A."/>
            <person name="Brown M.T."/>
            <person name="Hayes R.D."/>
            <person name="Mukherjee M."/>
            <person name="Okumura C.Y."/>
            <person name="Schneider R."/>
            <person name="Smith A.J."/>
            <person name="Vanacova S."/>
            <person name="Villalvazo M."/>
            <person name="Haas B.J."/>
            <person name="Pertea M."/>
            <person name="Feldblyum T.V."/>
            <person name="Utterback T.R."/>
            <person name="Shu C.L."/>
            <person name="Osoegawa K."/>
            <person name="de Jong P.J."/>
            <person name="Hrdy I."/>
            <person name="Horvathova L."/>
            <person name="Zubacova Z."/>
            <person name="Dolezal P."/>
            <person name="Malik S.B."/>
            <person name="Logsdon J.M. Jr."/>
            <person name="Henze K."/>
            <person name="Gupta A."/>
            <person name="Wang C.C."/>
            <person name="Dunne R.L."/>
            <person name="Upcroft J.A."/>
            <person name="Upcroft P."/>
            <person name="White O."/>
            <person name="Salzberg S.L."/>
            <person name="Tang P."/>
            <person name="Chiu C.-H."/>
            <person name="Lee Y.-S."/>
            <person name="Embley T.M."/>
            <person name="Coombs G.H."/>
            <person name="Mottram J.C."/>
            <person name="Tachezy J."/>
            <person name="Fraser-Liggett C.M."/>
            <person name="Johnson P.J."/>
        </authorList>
    </citation>
    <scope>NUCLEOTIDE SEQUENCE [LARGE SCALE GENOMIC DNA]</scope>
    <source>
        <strain evidence="2">G3</strain>
    </source>
</reference>
<gene>
    <name evidence="2" type="ORF">TVAG_114490</name>
</gene>
<feature type="compositionally biased region" description="Polar residues" evidence="1">
    <location>
        <begin position="162"/>
        <end position="174"/>
    </location>
</feature>
<dbReference type="KEGG" id="tva:4755787"/>
<feature type="compositionally biased region" description="Polar residues" evidence="1">
    <location>
        <begin position="338"/>
        <end position="352"/>
    </location>
</feature>
<dbReference type="VEuPathDB" id="TrichDB:TVAG_114490"/>
<dbReference type="Proteomes" id="UP000001542">
    <property type="component" value="Unassembled WGS sequence"/>
</dbReference>
<evidence type="ECO:0000313" key="2">
    <source>
        <dbReference type="EMBL" id="EAX97997.1"/>
    </source>
</evidence>
<feature type="compositionally biased region" description="Basic and acidic residues" evidence="1">
    <location>
        <begin position="133"/>
        <end position="149"/>
    </location>
</feature>
<dbReference type="AlphaFoldDB" id="A2FAR8"/>
<feature type="compositionally biased region" description="Basic and acidic residues" evidence="1">
    <location>
        <begin position="357"/>
        <end position="378"/>
    </location>
</feature>